<accession>A0A017HTV1</accession>
<evidence type="ECO:0000256" key="4">
    <source>
        <dbReference type="ARBA" id="ARBA00022989"/>
    </source>
</evidence>
<keyword evidence="4 6" id="KW-1133">Transmembrane helix</keyword>
<keyword evidence="5 6" id="KW-0472">Membrane</keyword>
<gene>
    <name evidence="7" type="ORF">Rumeso_00553</name>
</gene>
<dbReference type="AlphaFoldDB" id="A0A017HTV1"/>
<comment type="caution">
    <text evidence="7">The sequence shown here is derived from an EMBL/GenBank/DDBJ whole genome shotgun (WGS) entry which is preliminary data.</text>
</comment>
<dbReference type="Pfam" id="PF02104">
    <property type="entry name" value="SURF1"/>
    <property type="match status" value="1"/>
</dbReference>
<comment type="subcellular location">
    <subcellularLocation>
        <location evidence="6">Cell membrane</location>
        <topology evidence="6">Multi-pass membrane protein</topology>
    </subcellularLocation>
    <subcellularLocation>
        <location evidence="1">Membrane</location>
    </subcellularLocation>
</comment>
<evidence type="ECO:0000313" key="8">
    <source>
        <dbReference type="Proteomes" id="UP000019666"/>
    </source>
</evidence>
<protein>
    <recommendedName>
        <fullName evidence="6">SURF1-like protein</fullName>
    </recommendedName>
</protein>
<feature type="transmembrane region" description="Helical" evidence="6">
    <location>
        <begin position="7"/>
        <end position="26"/>
    </location>
</feature>
<comment type="similarity">
    <text evidence="2 6">Belongs to the SURF1 family.</text>
</comment>
<keyword evidence="3 6" id="KW-0812">Transmembrane</keyword>
<evidence type="ECO:0000256" key="5">
    <source>
        <dbReference type="ARBA" id="ARBA00023136"/>
    </source>
</evidence>
<dbReference type="PANTHER" id="PTHR23427">
    <property type="entry name" value="SURFEIT LOCUS PROTEIN"/>
    <property type="match status" value="1"/>
</dbReference>
<feature type="transmembrane region" description="Helical" evidence="6">
    <location>
        <begin position="199"/>
        <end position="218"/>
    </location>
</feature>
<dbReference type="PROSITE" id="PS50895">
    <property type="entry name" value="SURF1"/>
    <property type="match status" value="1"/>
</dbReference>
<dbReference type="PATRIC" id="fig|442562.3.peg.552"/>
<dbReference type="EMBL" id="AOSK01000021">
    <property type="protein sequence ID" value="EYD77826.1"/>
    <property type="molecule type" value="Genomic_DNA"/>
</dbReference>
<dbReference type="InterPro" id="IPR002994">
    <property type="entry name" value="Surf1/Shy1"/>
</dbReference>
<keyword evidence="8" id="KW-1185">Reference proteome</keyword>
<name>A0A017HTV1_9RHOB</name>
<dbReference type="Proteomes" id="UP000019666">
    <property type="component" value="Unassembled WGS sequence"/>
</dbReference>
<evidence type="ECO:0000256" key="2">
    <source>
        <dbReference type="ARBA" id="ARBA00007165"/>
    </source>
</evidence>
<evidence type="ECO:0000313" key="7">
    <source>
        <dbReference type="EMBL" id="EYD77826.1"/>
    </source>
</evidence>
<evidence type="ECO:0000256" key="1">
    <source>
        <dbReference type="ARBA" id="ARBA00004370"/>
    </source>
</evidence>
<dbReference type="STRING" id="442562.Rumeso_00553"/>
<proteinExistence type="inferred from homology"/>
<keyword evidence="6" id="KW-1003">Cell membrane</keyword>
<reference evidence="7 8" key="1">
    <citation type="submission" date="2013-02" db="EMBL/GenBank/DDBJ databases">
        <authorList>
            <person name="Fiebig A."/>
            <person name="Goeker M."/>
            <person name="Klenk H.-P.P."/>
        </authorList>
    </citation>
    <scope>NUCLEOTIDE SEQUENCE [LARGE SCALE GENOMIC DNA]</scope>
    <source>
        <strain evidence="7 8">DSM 19309</strain>
    </source>
</reference>
<dbReference type="InterPro" id="IPR045214">
    <property type="entry name" value="Surf1/Surf4"/>
</dbReference>
<dbReference type="PANTHER" id="PTHR23427:SF2">
    <property type="entry name" value="SURFEIT LOCUS PROTEIN 1"/>
    <property type="match status" value="1"/>
</dbReference>
<dbReference type="HOGENOM" id="CLU_047737_4_1_5"/>
<dbReference type="GO" id="GO:0005886">
    <property type="term" value="C:plasma membrane"/>
    <property type="evidence" value="ECO:0007669"/>
    <property type="project" value="UniProtKB-SubCell"/>
</dbReference>
<dbReference type="CDD" id="cd06662">
    <property type="entry name" value="SURF1"/>
    <property type="match status" value="1"/>
</dbReference>
<organism evidence="7 8">
    <name type="scientific">Rubellimicrobium mesophilum DSM 19309</name>
    <dbReference type="NCBI Taxonomy" id="442562"/>
    <lineage>
        <taxon>Bacteria</taxon>
        <taxon>Pseudomonadati</taxon>
        <taxon>Pseudomonadota</taxon>
        <taxon>Alphaproteobacteria</taxon>
        <taxon>Rhodobacterales</taxon>
        <taxon>Roseobacteraceae</taxon>
        <taxon>Rubellimicrobium</taxon>
    </lineage>
</organism>
<evidence type="ECO:0000256" key="6">
    <source>
        <dbReference type="RuleBase" id="RU363076"/>
    </source>
</evidence>
<evidence type="ECO:0000256" key="3">
    <source>
        <dbReference type="ARBA" id="ARBA00022692"/>
    </source>
</evidence>
<sequence>MAVKRLWFPIVLGVVGVAILCALGTWQVQRLGQKEALIAAIEARIGSAPVDLPAAPDPEADQYLPVRVTGALSGEEAPVLTSMQGEGPGYRVVSVLTTGDRRVLVDLGFVPEEAKALPRMAERVTVTGNLLWPRETDSWTPEPDQGRNIWFARDLPAMAEALGTEPVLVVAKGIDGADLGTIPMPVDTAGIPNDHLNYAITWLGLAAVWAVMSVALIVRVRRGPKDTRPGQPAA</sequence>